<reference evidence="1" key="1">
    <citation type="submission" date="2022-08" db="UniProtKB">
        <authorList>
            <consortium name="EnsemblMetazoa"/>
        </authorList>
    </citation>
    <scope>IDENTIFICATION</scope>
    <source>
        <strain evidence="1">Israel</strain>
    </source>
</reference>
<evidence type="ECO:0000313" key="1">
    <source>
        <dbReference type="EnsemblMetazoa" id="PPAI006114-PA"/>
    </source>
</evidence>
<evidence type="ECO:0000313" key="2">
    <source>
        <dbReference type="Proteomes" id="UP000092462"/>
    </source>
</evidence>
<name>A0A1B0DDZ1_PHLPP</name>
<dbReference type="AlphaFoldDB" id="A0A1B0DDZ1"/>
<sequence>MCAHPLMPVYLTGGQDGSVQMWEWGHQQVVCTPRPPGTFAKVTRCRFSQHGNKFGIADGDGNLSLWQVGLASQCNRPFFVSPTKVQLM</sequence>
<accession>A0A1B0DDZ1</accession>
<dbReference type="Gene3D" id="2.130.10.10">
    <property type="entry name" value="YVTN repeat-like/Quinoprotein amine dehydrogenase"/>
    <property type="match status" value="1"/>
</dbReference>
<dbReference type="GO" id="GO:0007035">
    <property type="term" value="P:vacuolar acidification"/>
    <property type="evidence" value="ECO:0007669"/>
    <property type="project" value="TreeGrafter"/>
</dbReference>
<dbReference type="InterPro" id="IPR052208">
    <property type="entry name" value="DmX-like/RAVE_component"/>
</dbReference>
<dbReference type="SUPFAM" id="SSF50978">
    <property type="entry name" value="WD40 repeat-like"/>
    <property type="match status" value="1"/>
</dbReference>
<organism evidence="1 2">
    <name type="scientific">Phlebotomus papatasi</name>
    <name type="common">Sandfly</name>
    <dbReference type="NCBI Taxonomy" id="29031"/>
    <lineage>
        <taxon>Eukaryota</taxon>
        <taxon>Metazoa</taxon>
        <taxon>Ecdysozoa</taxon>
        <taxon>Arthropoda</taxon>
        <taxon>Hexapoda</taxon>
        <taxon>Insecta</taxon>
        <taxon>Pterygota</taxon>
        <taxon>Neoptera</taxon>
        <taxon>Endopterygota</taxon>
        <taxon>Diptera</taxon>
        <taxon>Nematocera</taxon>
        <taxon>Psychodoidea</taxon>
        <taxon>Psychodidae</taxon>
        <taxon>Phlebotomus</taxon>
        <taxon>Phlebotomus</taxon>
    </lineage>
</organism>
<dbReference type="EMBL" id="AJVK01032373">
    <property type="status" value="NOT_ANNOTATED_CDS"/>
    <property type="molecule type" value="Genomic_DNA"/>
</dbReference>
<protein>
    <submittedName>
        <fullName evidence="1">Uncharacterized protein</fullName>
    </submittedName>
</protein>
<proteinExistence type="predicted"/>
<dbReference type="PANTHER" id="PTHR13950">
    <property type="entry name" value="RABCONNECTIN-RELATED"/>
    <property type="match status" value="1"/>
</dbReference>
<dbReference type="InterPro" id="IPR015943">
    <property type="entry name" value="WD40/YVTN_repeat-like_dom_sf"/>
</dbReference>
<keyword evidence="2" id="KW-1185">Reference proteome</keyword>
<dbReference type="VEuPathDB" id="VectorBase:PPAPM1_010152"/>
<dbReference type="PANTHER" id="PTHR13950:SF9">
    <property type="entry name" value="RABCONNECTIN-3A"/>
    <property type="match status" value="1"/>
</dbReference>
<dbReference type="EnsemblMetazoa" id="PPAI006114-RA">
    <property type="protein sequence ID" value="PPAI006114-PA"/>
    <property type="gene ID" value="PPAI006114"/>
</dbReference>
<dbReference type="Proteomes" id="UP000092462">
    <property type="component" value="Unassembled WGS sequence"/>
</dbReference>
<dbReference type="VEuPathDB" id="VectorBase:PPAI006114"/>
<dbReference type="InterPro" id="IPR036322">
    <property type="entry name" value="WD40_repeat_dom_sf"/>
</dbReference>
<dbReference type="GO" id="GO:0043291">
    <property type="term" value="C:RAVE complex"/>
    <property type="evidence" value="ECO:0007669"/>
    <property type="project" value="TreeGrafter"/>
</dbReference>